<dbReference type="AlphaFoldDB" id="A0A9W7M6X9"/>
<dbReference type="InterPro" id="IPR035892">
    <property type="entry name" value="C2_domain_sf"/>
</dbReference>
<dbReference type="Gene3D" id="2.60.40.150">
    <property type="entry name" value="C2 domain"/>
    <property type="match status" value="1"/>
</dbReference>
<dbReference type="Pfam" id="PF00168">
    <property type="entry name" value="C2"/>
    <property type="match status" value="1"/>
</dbReference>
<dbReference type="SMART" id="SM00239">
    <property type="entry name" value="C2"/>
    <property type="match status" value="1"/>
</dbReference>
<evidence type="ECO:0000256" key="1">
    <source>
        <dbReference type="SAM" id="MobiDB-lite"/>
    </source>
</evidence>
<dbReference type="PANTHER" id="PTHR31208:SF3">
    <property type="entry name" value="OS01G0953500 PROTEIN"/>
    <property type="match status" value="1"/>
</dbReference>
<feature type="region of interest" description="Disordered" evidence="1">
    <location>
        <begin position="236"/>
        <end position="297"/>
    </location>
</feature>
<dbReference type="Proteomes" id="UP001165190">
    <property type="component" value="Unassembled WGS sequence"/>
</dbReference>
<accession>A0A9W7M6X9</accession>
<keyword evidence="4" id="KW-1185">Reference proteome</keyword>
<evidence type="ECO:0000259" key="2">
    <source>
        <dbReference type="PROSITE" id="PS50004"/>
    </source>
</evidence>
<evidence type="ECO:0000313" key="3">
    <source>
        <dbReference type="EMBL" id="GMI92342.1"/>
    </source>
</evidence>
<feature type="compositionally biased region" description="Basic and acidic residues" evidence="1">
    <location>
        <begin position="268"/>
        <end position="283"/>
    </location>
</feature>
<feature type="domain" description="C2" evidence="2">
    <location>
        <begin position="13"/>
        <end position="135"/>
    </location>
</feature>
<dbReference type="PROSITE" id="PS50004">
    <property type="entry name" value="C2"/>
    <property type="match status" value="1"/>
</dbReference>
<name>A0A9W7M6X9_HIBTR</name>
<dbReference type="CDD" id="cd00030">
    <property type="entry name" value="C2"/>
    <property type="match status" value="1"/>
</dbReference>
<organism evidence="3 4">
    <name type="scientific">Hibiscus trionum</name>
    <name type="common">Flower of an hour</name>
    <dbReference type="NCBI Taxonomy" id="183268"/>
    <lineage>
        <taxon>Eukaryota</taxon>
        <taxon>Viridiplantae</taxon>
        <taxon>Streptophyta</taxon>
        <taxon>Embryophyta</taxon>
        <taxon>Tracheophyta</taxon>
        <taxon>Spermatophyta</taxon>
        <taxon>Magnoliopsida</taxon>
        <taxon>eudicotyledons</taxon>
        <taxon>Gunneridae</taxon>
        <taxon>Pentapetalae</taxon>
        <taxon>rosids</taxon>
        <taxon>malvids</taxon>
        <taxon>Malvales</taxon>
        <taxon>Malvaceae</taxon>
        <taxon>Malvoideae</taxon>
        <taxon>Hibiscus</taxon>
    </lineage>
</organism>
<dbReference type="OrthoDB" id="270970at2759"/>
<dbReference type="PANTHER" id="PTHR31208">
    <property type="entry name" value="EXPRESSED PROTEIN"/>
    <property type="match status" value="1"/>
</dbReference>
<evidence type="ECO:0000313" key="4">
    <source>
        <dbReference type="Proteomes" id="UP001165190"/>
    </source>
</evidence>
<comment type="caution">
    <text evidence="3">The sequence shown here is derived from an EMBL/GenBank/DDBJ whole genome shotgun (WGS) entry which is preliminary data.</text>
</comment>
<dbReference type="InterPro" id="IPR000008">
    <property type="entry name" value="C2_dom"/>
</dbReference>
<feature type="compositionally biased region" description="Polar residues" evidence="1">
    <location>
        <begin position="248"/>
        <end position="259"/>
    </location>
</feature>
<sequence length="387" mass="43724">MDSFRTSPGFRFNPNSNSIDDDDRDSEFWGILEIYVHHARNIHNICIYDNQDVYAKFSLTYNPDDTRSTRLINGGGKNPEFNENLIVKVTQTDAVLKCEIWMLSRARNYLEDQLLGFALVPVSEIIGKGKITQDYSLSSTDLFHSPAGTVKLSLSFNTSMGVSNSQTTTTSSSISAEVVLLDPVEYSRIEFPDINVVRENQQMVSHYFHGFNSRPGIASFLQLGSTHQHVQDYEMTANSSEEIHEESVSPNGSLQNSGFLSSTTTSLSDDRNSADSNEKKSRLDTPTSKKGSEVRDEKCWSKQVFSAPLGNMNLEAEQTAMQQQIVDMYMRSMQQFTESLAKMKLPMDIDKPEHEHRGDLIQNNSKKIEHDKKKDGSRVFYGSRAFF</sequence>
<dbReference type="EMBL" id="BSYR01000024">
    <property type="protein sequence ID" value="GMI92342.1"/>
    <property type="molecule type" value="Genomic_DNA"/>
</dbReference>
<dbReference type="SUPFAM" id="SSF49562">
    <property type="entry name" value="C2 domain (Calcium/lipid-binding domain, CaLB)"/>
    <property type="match status" value="1"/>
</dbReference>
<protein>
    <recommendedName>
        <fullName evidence="2">C2 domain-containing protein</fullName>
    </recommendedName>
</protein>
<reference evidence="3" key="1">
    <citation type="submission" date="2023-05" db="EMBL/GenBank/DDBJ databases">
        <title>Genome and transcriptome analyses reveal genes involved in the formation of fine ridges on petal epidermal cells in Hibiscus trionum.</title>
        <authorList>
            <person name="Koshimizu S."/>
            <person name="Masuda S."/>
            <person name="Ishii T."/>
            <person name="Shirasu K."/>
            <person name="Hoshino A."/>
            <person name="Arita M."/>
        </authorList>
    </citation>
    <scope>NUCLEOTIDE SEQUENCE</scope>
    <source>
        <strain evidence="3">Hamamatsu line</strain>
    </source>
</reference>
<proteinExistence type="predicted"/>
<gene>
    <name evidence="3" type="ORF">HRI_002903500</name>
</gene>